<accession>A0ABD3XMA3</accession>
<feature type="region of interest" description="Disordered" evidence="1">
    <location>
        <begin position="74"/>
        <end position="166"/>
    </location>
</feature>
<feature type="region of interest" description="Disordered" evidence="1">
    <location>
        <begin position="1"/>
        <end position="25"/>
    </location>
</feature>
<feature type="compositionally biased region" description="Polar residues" evidence="1">
    <location>
        <begin position="1269"/>
        <end position="1284"/>
    </location>
</feature>
<reference evidence="2 3" key="1">
    <citation type="submission" date="2024-11" db="EMBL/GenBank/DDBJ databases">
        <title>Chromosome-level genome assembly of the freshwater bivalve Anodonta woodiana.</title>
        <authorList>
            <person name="Chen X."/>
        </authorList>
    </citation>
    <scope>NUCLEOTIDE SEQUENCE [LARGE SCALE GENOMIC DNA]</scope>
    <source>
        <strain evidence="2">MN2024</strain>
        <tissue evidence="2">Gills</tissue>
    </source>
</reference>
<feature type="compositionally biased region" description="Polar residues" evidence="1">
    <location>
        <begin position="765"/>
        <end position="776"/>
    </location>
</feature>
<feature type="compositionally biased region" description="Polar residues" evidence="1">
    <location>
        <begin position="820"/>
        <end position="833"/>
    </location>
</feature>
<feature type="compositionally biased region" description="Basic and acidic residues" evidence="1">
    <location>
        <begin position="792"/>
        <end position="812"/>
    </location>
</feature>
<feature type="region of interest" description="Disordered" evidence="1">
    <location>
        <begin position="1174"/>
        <end position="1284"/>
    </location>
</feature>
<feature type="compositionally biased region" description="Basic and acidic residues" evidence="1">
    <location>
        <begin position="482"/>
        <end position="500"/>
    </location>
</feature>
<feature type="compositionally biased region" description="Basic and acidic residues" evidence="1">
    <location>
        <begin position="337"/>
        <end position="352"/>
    </location>
</feature>
<name>A0ABD3XMA3_SINWO</name>
<feature type="compositionally biased region" description="Acidic residues" evidence="1">
    <location>
        <begin position="780"/>
        <end position="789"/>
    </location>
</feature>
<feature type="region of interest" description="Disordered" evidence="1">
    <location>
        <begin position="988"/>
        <end position="1063"/>
    </location>
</feature>
<feature type="compositionally biased region" description="Polar residues" evidence="1">
    <location>
        <begin position="388"/>
        <end position="398"/>
    </location>
</feature>
<dbReference type="EMBL" id="JBJQND010000002">
    <property type="protein sequence ID" value="KAL3886078.1"/>
    <property type="molecule type" value="Genomic_DNA"/>
</dbReference>
<feature type="compositionally biased region" description="Polar residues" evidence="1">
    <location>
        <begin position="1099"/>
        <end position="1111"/>
    </location>
</feature>
<dbReference type="Pfam" id="PF15261">
    <property type="entry name" value="JHY"/>
    <property type="match status" value="1"/>
</dbReference>
<dbReference type="InterPro" id="IPR027968">
    <property type="entry name" value="JHY"/>
</dbReference>
<feature type="compositionally biased region" description="Polar residues" evidence="1">
    <location>
        <begin position="1005"/>
        <end position="1033"/>
    </location>
</feature>
<feature type="region of interest" description="Disordered" evidence="1">
    <location>
        <begin position="279"/>
        <end position="370"/>
    </location>
</feature>
<feature type="compositionally biased region" description="Basic and acidic residues" evidence="1">
    <location>
        <begin position="594"/>
        <end position="614"/>
    </location>
</feature>
<feature type="compositionally biased region" description="Polar residues" evidence="1">
    <location>
        <begin position="142"/>
        <end position="163"/>
    </location>
</feature>
<evidence type="ECO:0000313" key="3">
    <source>
        <dbReference type="Proteomes" id="UP001634394"/>
    </source>
</evidence>
<evidence type="ECO:0000313" key="2">
    <source>
        <dbReference type="EMBL" id="KAL3886078.1"/>
    </source>
</evidence>
<sequence>MSTSHTSRITPRSSAASQGRIVTQNPSLVSLLREKTKELAQSTESLLPNYGVTSTHSHRSAKSFHANNTATTNASVAHSASNLDPELNPNRRVTDNRIINTNTYRQDSGKLDFPKAKQESEPVQVQSESGRFDSLRRDNDYHSTNTQSGSQFRDQGKSTQTDSAQRDEVNPAFTHSSHSTGLEHSAALHAHSHKRSPSRESPSPLHENDRVSVPPLELDKSPPTKTIASPDQYLLHDSLHELDDLYVTDKSNSFVEPNSVSQVYPSGRKTYTVTTPTVSQIPHVNSSNNFRDYEGGGTYRSSAGRETNRNRGTHRFTERDGEQGPGNVSPHPTDLADDLKVPYEFRTPESPKKGQPPSPPRPFSSDKKNTSNVYAVANPEILRAQGISPPQGQVQFTPRTYGKAGDSNQNAHGGYSGQNDETGELNRASRDYSRNTGYTATDRTKNTTTNQSRNRNTETTSVSLSTNPAFRPPSNPNWGTPVRDRVPTPYHEETPREQRPAAESPPDWGTPRRASPQTGQKSEREQERQSPTEEGLPPQHPPIDTHHSRKSGTHSPTSTSVKRVYVESPSFTKEEEEEYRFVSSRLEDTEDKEDTYRQMDQKIVDGYSRARDRGYPQQDKTLGYSDKEAPGEPRGYGYGYGPDKLRSERDPDAGQRDIGHYDEGRGQINDGRGEGYSDRDRDKEGDRGRDQGYDRDRRFGDRDKDRKHLRQTEDDDRYEDRNRAMNEDQEKQKPQYRDSDRYEDRNAQMQDKKDRYENEQRGQGHKSQGYTNQVTLGDNIDMDDDELQQELEYQKRLRAKIDSNSKHDKEIQIPKLPLPRQSQEYVGDSQNFARDSLEFPNEKGWGQPPANPVNNYDRRDQEGQRQRPKENINILDLYDPEDTARMELVNPKQPRYDYVEKNKQDYGLPPKKSYKEIKERKKEEEDKLDKIFIQPKVPKPTKKKKSQSAQPEHLGYQAPAAYNDYTDDKPSSAEELWAKRSVFLTRKKEEKLSAGGKSKLKKFPSESSLGKTQSLPQGIKQQGYGTPTKSQYHLQPLDNRPVAPPAQQDPLPPAIEPQSPFRRHLELKPISQEIVTEDGQRISVDINLRLISPPPTHAHGSSQRQSPQQHQLALVPVQDAEEEAAPLQGGRPVGVPYQVNNVYGGYQDSGYAHQLEKRHKQFEYARMVMEKNKMDLSDRKPPAFPRKQKEPEGKVKRNTAIEYSKNVPKPAVKPRPNQYNSYEVAAQLAAPSGKSKTKSAPSKAPSAKTLDVIDLNTLQQRHEMEKQSVSKIRQNMESVLTQKA</sequence>
<feature type="compositionally biased region" description="Low complexity" evidence="1">
    <location>
        <begin position="446"/>
        <end position="460"/>
    </location>
</feature>
<feature type="compositionally biased region" description="Polar residues" evidence="1">
    <location>
        <begin position="279"/>
        <end position="290"/>
    </location>
</feature>
<feature type="compositionally biased region" description="Basic and acidic residues" evidence="1">
    <location>
        <begin position="913"/>
        <end position="930"/>
    </location>
</feature>
<feature type="compositionally biased region" description="Polar residues" evidence="1">
    <location>
        <begin position="97"/>
        <end position="106"/>
    </location>
</feature>
<feature type="compositionally biased region" description="Basic and acidic residues" evidence="1">
    <location>
        <begin position="130"/>
        <end position="141"/>
    </location>
</feature>
<dbReference type="Proteomes" id="UP001634394">
    <property type="component" value="Unassembled WGS sequence"/>
</dbReference>
<protein>
    <submittedName>
        <fullName evidence="2">Uncharacterized protein</fullName>
    </submittedName>
</protein>
<evidence type="ECO:0000256" key="1">
    <source>
        <dbReference type="SAM" id="MobiDB-lite"/>
    </source>
</evidence>
<feature type="region of interest" description="Disordered" evidence="1">
    <location>
        <begin position="1091"/>
        <end position="1113"/>
    </location>
</feature>
<proteinExistence type="predicted"/>
<feature type="compositionally biased region" description="Basic and acidic residues" evidence="1">
    <location>
        <begin position="856"/>
        <end position="870"/>
    </location>
</feature>
<feature type="compositionally biased region" description="Basic and acidic residues" evidence="1">
    <location>
        <begin position="107"/>
        <end position="120"/>
    </location>
</feature>
<keyword evidence="3" id="KW-1185">Reference proteome</keyword>
<feature type="region of interest" description="Disordered" evidence="1">
    <location>
        <begin position="382"/>
        <end position="969"/>
    </location>
</feature>
<comment type="caution">
    <text evidence="2">The sequence shown here is derived from an EMBL/GenBank/DDBJ whole genome shotgun (WGS) entry which is preliminary data.</text>
</comment>
<feature type="compositionally biased region" description="Basic and acidic residues" evidence="1">
    <location>
        <begin position="643"/>
        <end position="762"/>
    </location>
</feature>
<feature type="compositionally biased region" description="Low complexity" evidence="1">
    <location>
        <begin position="1229"/>
        <end position="1248"/>
    </location>
</feature>
<feature type="region of interest" description="Disordered" evidence="1">
    <location>
        <begin position="187"/>
        <end position="226"/>
    </location>
</feature>
<feature type="compositionally biased region" description="Basic and acidic residues" evidence="1">
    <location>
        <begin position="894"/>
        <end position="904"/>
    </location>
</feature>
<organism evidence="2 3">
    <name type="scientific">Sinanodonta woodiana</name>
    <name type="common">Chinese pond mussel</name>
    <name type="synonym">Anodonta woodiana</name>
    <dbReference type="NCBI Taxonomy" id="1069815"/>
    <lineage>
        <taxon>Eukaryota</taxon>
        <taxon>Metazoa</taxon>
        <taxon>Spiralia</taxon>
        <taxon>Lophotrochozoa</taxon>
        <taxon>Mollusca</taxon>
        <taxon>Bivalvia</taxon>
        <taxon>Autobranchia</taxon>
        <taxon>Heteroconchia</taxon>
        <taxon>Palaeoheterodonta</taxon>
        <taxon>Unionida</taxon>
        <taxon>Unionoidea</taxon>
        <taxon>Unionidae</taxon>
        <taxon>Unioninae</taxon>
        <taxon>Sinanodonta</taxon>
    </lineage>
</organism>
<feature type="compositionally biased region" description="Basic and acidic residues" evidence="1">
    <location>
        <begin position="1174"/>
        <end position="1195"/>
    </location>
</feature>
<gene>
    <name evidence="2" type="ORF">ACJMK2_026101</name>
</gene>
<feature type="compositionally biased region" description="Basic and acidic residues" evidence="1">
    <location>
        <begin position="521"/>
        <end position="531"/>
    </location>
</feature>